<feature type="domain" description="Alpha-ketoglutarate-dependent dioxygenase AlkB-like" evidence="2">
    <location>
        <begin position="43"/>
        <end position="181"/>
    </location>
</feature>
<dbReference type="Gene3D" id="2.60.120.590">
    <property type="entry name" value="Alpha-ketoglutarate-dependent dioxygenase AlkB-like"/>
    <property type="match status" value="1"/>
</dbReference>
<dbReference type="PANTHER" id="PTHR42256:SF1">
    <property type="entry name" value="FE2OG DIOXYGENASE DOMAIN-CONTAINING PROTEIN"/>
    <property type="match status" value="1"/>
</dbReference>
<dbReference type="PANTHER" id="PTHR42256">
    <property type="entry name" value="OXOGLUTARATE/IRON-DEPENDENT DIOXYGENASE"/>
    <property type="match status" value="1"/>
</dbReference>
<feature type="region of interest" description="Disordered" evidence="1">
    <location>
        <begin position="263"/>
        <end position="297"/>
    </location>
</feature>
<feature type="compositionally biased region" description="Basic and acidic residues" evidence="1">
    <location>
        <begin position="200"/>
        <end position="214"/>
    </location>
</feature>
<feature type="region of interest" description="Disordered" evidence="1">
    <location>
        <begin position="200"/>
        <end position="245"/>
    </location>
</feature>
<proteinExistence type="predicted"/>
<evidence type="ECO:0000256" key="1">
    <source>
        <dbReference type="SAM" id="MobiDB-lite"/>
    </source>
</evidence>
<organism evidence="3">
    <name type="scientific">Arcella intermedia</name>
    <dbReference type="NCBI Taxonomy" id="1963864"/>
    <lineage>
        <taxon>Eukaryota</taxon>
        <taxon>Amoebozoa</taxon>
        <taxon>Tubulinea</taxon>
        <taxon>Elardia</taxon>
        <taxon>Arcellinida</taxon>
        <taxon>Sphaerothecina</taxon>
        <taxon>Arcellidae</taxon>
        <taxon>Arcella</taxon>
    </lineage>
</organism>
<dbReference type="InterPro" id="IPR027450">
    <property type="entry name" value="AlkB-like"/>
</dbReference>
<dbReference type="Pfam" id="PF13532">
    <property type="entry name" value="2OG-FeII_Oxy_2"/>
    <property type="match status" value="1"/>
</dbReference>
<dbReference type="AlphaFoldDB" id="A0A6B2LB70"/>
<dbReference type="SUPFAM" id="SSF51197">
    <property type="entry name" value="Clavaminate synthase-like"/>
    <property type="match status" value="1"/>
</dbReference>
<dbReference type="EMBL" id="GIBP01005343">
    <property type="protein sequence ID" value="NDV34312.1"/>
    <property type="molecule type" value="Transcribed_RNA"/>
</dbReference>
<evidence type="ECO:0000259" key="2">
    <source>
        <dbReference type="Pfam" id="PF13532"/>
    </source>
</evidence>
<protein>
    <recommendedName>
        <fullName evidence="2">Alpha-ketoglutarate-dependent dioxygenase AlkB-like domain-containing protein</fullName>
    </recommendedName>
</protein>
<sequence>MAAKHATNLISKSQTAMVDAALNEDYDKVLSGHCIYLPHFFSSQDEYTILQQLASEFSLHQDTGMIHWSKHFKHENPLFSPTFKTLIQQMSDYFDVEVYATRLNFYANGTDWKPFHHDSHAYVDGRTREDFTMGASFGASRHLTFLHPPTRKTFQFPQNNGDVFAFTGEANQRFQHGVPRAPGAVGPRFSVIAWGVRRTLNDRNSGKEEREGKAKGGVPLPPAPGPGGSGGGQGYEEESDEKPIAVGVDEVKALVDQFIASEAEKHAKKETAPAKTAQKKSRVQGGWAGGRGRGRGK</sequence>
<dbReference type="InterPro" id="IPR037151">
    <property type="entry name" value="AlkB-like_sf"/>
</dbReference>
<accession>A0A6B2LB70</accession>
<evidence type="ECO:0000313" key="3">
    <source>
        <dbReference type="EMBL" id="NDV34312.1"/>
    </source>
</evidence>
<feature type="compositionally biased region" description="Basic and acidic residues" evidence="1">
    <location>
        <begin position="263"/>
        <end position="272"/>
    </location>
</feature>
<reference evidence="3" key="1">
    <citation type="journal article" date="2020" name="J. Eukaryot. Microbiol.">
        <title>De novo Sequencing, Assembly and Annotation of the Transcriptome for the Free-Living Testate Amoeba Arcella intermedia.</title>
        <authorList>
            <person name="Ribeiro G.M."/>
            <person name="Porfirio-Sousa A.L."/>
            <person name="Maurer-Alcala X.X."/>
            <person name="Katz L.A."/>
            <person name="Lahr D.J.G."/>
        </authorList>
    </citation>
    <scope>NUCLEOTIDE SEQUENCE</scope>
</reference>
<name>A0A6B2LB70_9EUKA</name>